<evidence type="ECO:0000256" key="3">
    <source>
        <dbReference type="ARBA" id="ARBA00012663"/>
    </source>
</evidence>
<evidence type="ECO:0000313" key="10">
    <source>
        <dbReference type="Proteomes" id="UP000675781"/>
    </source>
</evidence>
<evidence type="ECO:0000256" key="2">
    <source>
        <dbReference type="ARBA" id="ARBA00006285"/>
    </source>
</evidence>
<sequence>ILPAPVSAAQTPGQEFELDSGTSLYAASSAAAPVADYLAAVLLGCTALSAGCGGKAPAPAATAGPASYADILPAPVSAAQTPGQEFELDSGTSLYAASSAAAPVADYLAGLLRPATGYRLPVVSAAPSGDAIRLTLSGAPASVGDQGYQLKVTSDGIVLSAQSAAGLFEGVQTLRQLLPASIESPTAVQGASWPVPAGSVTDYPRYAYRGASLDVARHFFDVADVERYIDEVSRYKIDYLHLHLTDDQGWRLAIEGYPALTGVGANSEVGPGTGGYYTQAQYRQIVAYAAARYITVIPEIDMPGHVNAAEAAYGDLTCDGKAPAPYTGTGTGFSTLCTDKPAVKTFVAAVLKQLVALTPGSYIDIGGDEAQSTPAPAYASFMTWAAAQVRADGKIPMGWDAITNAQTGSTASAPTLAEYWETTESPTPAFQAAVAAGTKVVLAPANHAYLDQKYDQDTVLGLDWAGPISLAQSYEWDPSTYLLGVPSSAVYGIEAAMWGETLTTMSDLEYLAFPRLTAVAELGWSPASAHRLSAFERRLAAQAPYWRAAGINFYEAPEVNWPSGG</sequence>
<dbReference type="GO" id="GO:0016020">
    <property type="term" value="C:membrane"/>
    <property type="evidence" value="ECO:0007669"/>
    <property type="project" value="TreeGrafter"/>
</dbReference>
<dbReference type="PANTHER" id="PTHR22600:SF57">
    <property type="entry name" value="BETA-N-ACETYLHEXOSAMINIDASE"/>
    <property type="match status" value="1"/>
</dbReference>
<dbReference type="InterPro" id="IPR015882">
    <property type="entry name" value="HEX_bac_N"/>
</dbReference>
<feature type="non-terminal residue" evidence="9">
    <location>
        <position position="1"/>
    </location>
</feature>
<dbReference type="GO" id="GO:0030203">
    <property type="term" value="P:glycosaminoglycan metabolic process"/>
    <property type="evidence" value="ECO:0007669"/>
    <property type="project" value="TreeGrafter"/>
</dbReference>
<dbReference type="CDD" id="cd06568">
    <property type="entry name" value="GH20_SpHex_like"/>
    <property type="match status" value="1"/>
</dbReference>
<dbReference type="SUPFAM" id="SSF55545">
    <property type="entry name" value="beta-N-acetylhexosaminidase-like domain"/>
    <property type="match status" value="1"/>
</dbReference>
<evidence type="ECO:0000256" key="6">
    <source>
        <dbReference type="PIRSR" id="PIRSR625705-1"/>
    </source>
</evidence>
<protein>
    <recommendedName>
        <fullName evidence="3">beta-N-acetylhexosaminidase</fullName>
        <ecNumber evidence="3">3.2.1.52</ecNumber>
    </recommendedName>
</protein>
<evidence type="ECO:0000256" key="1">
    <source>
        <dbReference type="ARBA" id="ARBA00001231"/>
    </source>
</evidence>
<dbReference type="GO" id="GO:0004563">
    <property type="term" value="F:beta-N-acetylhexosaminidase activity"/>
    <property type="evidence" value="ECO:0007669"/>
    <property type="project" value="UniProtKB-EC"/>
</dbReference>
<dbReference type="SUPFAM" id="SSF51445">
    <property type="entry name" value="(Trans)glycosidases"/>
    <property type="match status" value="1"/>
</dbReference>
<evidence type="ECO:0000259" key="7">
    <source>
        <dbReference type="Pfam" id="PF00728"/>
    </source>
</evidence>
<dbReference type="InterPro" id="IPR029018">
    <property type="entry name" value="Hex-like_dom2"/>
</dbReference>
<evidence type="ECO:0000313" key="9">
    <source>
        <dbReference type="EMBL" id="MBR7839427.1"/>
    </source>
</evidence>
<feature type="active site" description="Proton donor" evidence="6">
    <location>
        <position position="369"/>
    </location>
</feature>
<dbReference type="PANTHER" id="PTHR22600">
    <property type="entry name" value="BETA-HEXOSAMINIDASE"/>
    <property type="match status" value="1"/>
</dbReference>
<name>A0A941IUP6_9ACTN</name>
<dbReference type="InterPro" id="IPR015883">
    <property type="entry name" value="Glyco_hydro_20_cat"/>
</dbReference>
<keyword evidence="5" id="KW-0326">Glycosidase</keyword>
<dbReference type="PRINTS" id="PR00738">
    <property type="entry name" value="GLHYDRLASE20"/>
</dbReference>
<comment type="caution">
    <text evidence="9">The sequence shown here is derived from an EMBL/GenBank/DDBJ whole genome shotgun (WGS) entry which is preliminary data.</text>
</comment>
<evidence type="ECO:0000256" key="5">
    <source>
        <dbReference type="ARBA" id="ARBA00023295"/>
    </source>
</evidence>
<dbReference type="EC" id="3.2.1.52" evidence="3"/>
<dbReference type="Pfam" id="PF00728">
    <property type="entry name" value="Glyco_hydro_20"/>
    <property type="match status" value="1"/>
</dbReference>
<feature type="domain" description="Beta-hexosaminidase bacterial type N-terminal" evidence="8">
    <location>
        <begin position="70"/>
        <end position="203"/>
    </location>
</feature>
<dbReference type="GO" id="GO:0005975">
    <property type="term" value="P:carbohydrate metabolic process"/>
    <property type="evidence" value="ECO:0007669"/>
    <property type="project" value="InterPro"/>
</dbReference>
<keyword evidence="10" id="KW-1185">Reference proteome</keyword>
<comment type="similarity">
    <text evidence="2">Belongs to the glycosyl hydrolase 20 family.</text>
</comment>
<dbReference type="Gene3D" id="3.30.379.10">
    <property type="entry name" value="Chitobiase/beta-hexosaminidase domain 2-like"/>
    <property type="match status" value="1"/>
</dbReference>
<dbReference type="EMBL" id="JAGSOG010000446">
    <property type="protein sequence ID" value="MBR7839427.1"/>
    <property type="molecule type" value="Genomic_DNA"/>
</dbReference>
<evidence type="ECO:0000256" key="4">
    <source>
        <dbReference type="ARBA" id="ARBA00022801"/>
    </source>
</evidence>
<dbReference type="AlphaFoldDB" id="A0A941IUP6"/>
<feature type="domain" description="Glycoside hydrolase family 20 catalytic" evidence="7">
    <location>
        <begin position="206"/>
        <end position="526"/>
    </location>
</feature>
<accession>A0A941IUP6</accession>
<dbReference type="InterPro" id="IPR017853">
    <property type="entry name" value="GH"/>
</dbReference>
<reference evidence="9" key="1">
    <citation type="submission" date="2021-04" db="EMBL/GenBank/DDBJ databases">
        <title>Genome based classification of Actinospica acidithermotolerans sp. nov., an actinobacterium isolated from an Indonesian hot spring.</title>
        <authorList>
            <person name="Kusuma A.B."/>
            <person name="Putra K.E."/>
            <person name="Nafisah S."/>
            <person name="Loh J."/>
            <person name="Nouioui I."/>
            <person name="Goodfellow M."/>
        </authorList>
    </citation>
    <scope>NUCLEOTIDE SEQUENCE</scope>
    <source>
        <strain evidence="9">CSCA 57</strain>
    </source>
</reference>
<dbReference type="RefSeq" id="WP_212533863.1">
    <property type="nucleotide sequence ID" value="NZ_JAGSOG010000446.1"/>
</dbReference>
<dbReference type="Proteomes" id="UP000675781">
    <property type="component" value="Unassembled WGS sequence"/>
</dbReference>
<evidence type="ECO:0000259" key="8">
    <source>
        <dbReference type="Pfam" id="PF02838"/>
    </source>
</evidence>
<proteinExistence type="inferred from homology"/>
<comment type="catalytic activity">
    <reaction evidence="1">
        <text>Hydrolysis of terminal non-reducing N-acetyl-D-hexosamine residues in N-acetyl-beta-D-hexosaminides.</text>
        <dbReference type="EC" id="3.2.1.52"/>
    </reaction>
</comment>
<gene>
    <name evidence="9" type="ORF">KDL01_39575</name>
</gene>
<dbReference type="Pfam" id="PF02838">
    <property type="entry name" value="Glyco_hydro_20b"/>
    <property type="match status" value="1"/>
</dbReference>
<dbReference type="InterPro" id="IPR025705">
    <property type="entry name" value="Beta_hexosaminidase_sua/sub"/>
</dbReference>
<organism evidence="9 10">
    <name type="scientific">Actinospica durhamensis</name>
    <dbReference type="NCBI Taxonomy" id="1508375"/>
    <lineage>
        <taxon>Bacteria</taxon>
        <taxon>Bacillati</taxon>
        <taxon>Actinomycetota</taxon>
        <taxon>Actinomycetes</taxon>
        <taxon>Catenulisporales</taxon>
        <taxon>Actinospicaceae</taxon>
        <taxon>Actinospica</taxon>
    </lineage>
</organism>
<keyword evidence="4" id="KW-0378">Hydrolase</keyword>
<dbReference type="Gene3D" id="3.20.20.80">
    <property type="entry name" value="Glycosidases"/>
    <property type="match status" value="1"/>
</dbReference>